<keyword evidence="13" id="KW-1185">Reference proteome</keyword>
<feature type="coiled-coil region" evidence="6">
    <location>
        <begin position="474"/>
        <end position="520"/>
    </location>
</feature>
<evidence type="ECO:0000256" key="4">
    <source>
        <dbReference type="ARBA" id="ARBA00022806"/>
    </source>
</evidence>
<evidence type="ECO:0000313" key="13">
    <source>
        <dbReference type="Proteomes" id="UP000057938"/>
    </source>
</evidence>
<dbReference type="KEGG" id="aep:AMC99_02161"/>
<proteinExistence type="inferred from homology"/>
<feature type="domain" description="DNA2/NAM7 helicase helicase" evidence="9">
    <location>
        <begin position="393"/>
        <end position="517"/>
    </location>
</feature>
<reference evidence="12 13" key="1">
    <citation type="submission" date="2015-09" db="EMBL/GenBank/DDBJ databases">
        <title>Complete genome sequence of a benzo[a]pyrene-degrading bacterium Altererythrobacter epoxidivorans CGMCC 1.7731T.</title>
        <authorList>
            <person name="Li Z."/>
            <person name="Cheng H."/>
            <person name="Huo Y."/>
            <person name="Xu X."/>
        </authorList>
    </citation>
    <scope>NUCLEOTIDE SEQUENCE [LARGE SCALE GENOMIC DNA]</scope>
    <source>
        <strain evidence="12 13">CGMCC 1.7731</strain>
    </source>
</reference>
<dbReference type="InterPro" id="IPR049468">
    <property type="entry name" value="Restrct_endonuc-II-like_dom"/>
</dbReference>
<accession>A0A0M4M5R5</accession>
<dbReference type="Gene3D" id="3.40.960.10">
    <property type="entry name" value="VSR Endonuclease"/>
    <property type="match status" value="1"/>
</dbReference>
<feature type="region of interest" description="Disordered" evidence="7">
    <location>
        <begin position="1611"/>
        <end position="1630"/>
    </location>
</feature>
<feature type="compositionally biased region" description="Polar residues" evidence="7">
    <location>
        <begin position="1638"/>
        <end position="1652"/>
    </location>
</feature>
<feature type="domain" description="Restriction endonuclease type II-like" evidence="11">
    <location>
        <begin position="1387"/>
        <end position="1478"/>
    </location>
</feature>
<keyword evidence="5" id="KW-0067">ATP-binding</keyword>
<dbReference type="OrthoDB" id="9757917at2"/>
<dbReference type="EMBL" id="CP012669">
    <property type="protein sequence ID" value="ALE17440.1"/>
    <property type="molecule type" value="Genomic_DNA"/>
</dbReference>
<feature type="region of interest" description="Disordered" evidence="7">
    <location>
        <begin position="1504"/>
        <end position="1558"/>
    </location>
</feature>
<dbReference type="InterPro" id="IPR047187">
    <property type="entry name" value="SF1_C_Upf1"/>
</dbReference>
<protein>
    <submittedName>
        <fullName evidence="12">DNA helicase, putative</fullName>
    </submittedName>
</protein>
<dbReference type="Proteomes" id="UP000057938">
    <property type="component" value="Chromosome"/>
</dbReference>
<dbReference type="PATRIC" id="fig|361183.4.peg.2122"/>
<sequence>MHAPVAPEINRLIDLIDYVEATERDKLKTVLDYQDHKAFRKTGAELQGLPGVALDVGRDDDPIWLRVDRLPKKAPPAPEDAELSVWLTYRDDPKSEPRLKSEVAGAVLVEAGLIAAEDAPEHVSFEHFAEREEVELLFEYWLKNAWASWVETETPRRATIALYNALFMLRQQLEGVSDIPLELTCGIGFATLFRDGKRLRYPLLTVAQEISLNELTHAIEVRPRMEADPGLELDALDKMGLGALDQWRSATEKFLDELEEESLSPFASETFAPPLRQAAALLDPDAVYLPDQDPPQSGIIPSVEPQFRIGDAFAFFQRERRATQLMEDLRRFRSLLEDGEEAPELPSAVASLLVEPADAVSEEEYPEFRGISSIPGVTTSTGEGKDLFFPLPFNREQVEVVQRLEVRPGVVVQGPPGTGKTHTIANIISHYLALGKRVLVTSQKAPALKVLRDKLPEAVRPLAVSLLESDRDGLKQFQESVDIIAEKLQRLRRHELQDEIDDLDEQIDRLHRQLALIDTEVDKIGRAAISPITLDGDTYEPIRAARLVAASPELTAWMPDDLDVSSSCDPAFSDSDIAELRTARRVVGDDLVYINARLPDLERLPTVEALLNAHKDLSKAEQIRERISRGELPALREDRDDTVSRLRDLTAKLKSLSAEEQRVAGAPYPWTNELLQCIGEAEPDNRLSAFESLREEALRLGTEYQYFLTRPVFVPEEALIDPKFLAAIEREADGKPALGLVSGIFAAKLKAQLGEVTVLGEHASGAEAWSDVQRFVAARASVRRFQAAWSNVVAGGIGDQLEGQELGLAQLARRQFDHIDAANALIASRQEIRSIVDAIFVSFSALRDGDQQAISHLLDAVDAHLLRYRLADAESLRTSLRSELDSCEYEVSTELRALAVTRLGSPEVSIDTLSEAWTSLITRLREIKAKCDAFEKIAAVTDLIEMSGARRWARRLRSNPVNGVEDELLPGDWENRWRLRRLERWLDANDKHHRLRELGYDRNEKETLLKRAYERSIELRTWLELSKKASDGVKAALAAYADAVRRIGRGTGKRAGRYRRQAREASDRAKGALPCWIMPHYRVSESLPADLGLFDLVIVDEASQSTVAALPALLRAKTILIVGDDKQVSPDLVGRDQARADELAVRHLSGQVPDYRASLREEQSLYDLGKVVFAGGAIMLTEHFRCVAPIIEFSKAQFYNHRLNPLRLPTASERLDPPLIDVRIEDGYRQGDINPPEAAYIVEEIERITSDPMMAKRTIGVTTLLGQKQAAHIYSLIEQKLGPEVIEQHHLRVGDPTAFQGDERDIMFISLVAQTGDSALSGVRFEQRFNVALSRACDRTYLVRSIDVEALRHSDQLRRALLDHFRMPFPSDGQEAKDRREKCESDFEREMYDLLVERGYRVDTQVKVGDFRIDLVVEGENDRRVAIECDGDRYHGPDRWAADMNRQRILERAGWTVWRCFASRFVRDQGQVLEELVGFLSERGIQPVGGFDEWTSRHVEQRTWRTTDAAGGDDAEQTFAPDETADTSDGNQATTNDEAAQHSPAEDEDRNSTRVTEGQVQAEILQLMSDGQVWSNAQLKRTLPDHLPLSPADRETAAFRPHEEKWEELVNNALSPSRGNSLHSRGLVESRGRGLHQLATSPGQDEPQTSNDRSVESPGAVYRLPLHEVGQEYQFSELSVPEGDGDQIYEDGYQRRLESIVGEVIELEGPVYLDLVVERVARAHGKQKAGRIIQERVVAAVPAECRRSHDGDRLVLFSKHSSPETIVPLRPSRSDWRSHRDIPLIELASLALPGIRSKKSDEDILAHFSKAFKLARLRQPTRLRFEEAIAIARSAVEAEV</sequence>
<evidence type="ECO:0000259" key="8">
    <source>
        <dbReference type="Pfam" id="PF11784"/>
    </source>
</evidence>
<keyword evidence="3" id="KW-0378">Hydrolase</keyword>
<keyword evidence="2" id="KW-0547">Nucleotide-binding</keyword>
<feature type="compositionally biased region" description="Polar residues" evidence="7">
    <location>
        <begin position="1612"/>
        <end position="1623"/>
    </location>
</feature>
<evidence type="ECO:0000313" key="12">
    <source>
        <dbReference type="EMBL" id="ALE17440.1"/>
    </source>
</evidence>
<dbReference type="GO" id="GO:0043139">
    <property type="term" value="F:5'-3' DNA helicase activity"/>
    <property type="evidence" value="ECO:0007669"/>
    <property type="project" value="TreeGrafter"/>
</dbReference>
<evidence type="ECO:0000256" key="7">
    <source>
        <dbReference type="SAM" id="MobiDB-lite"/>
    </source>
</evidence>
<evidence type="ECO:0000256" key="1">
    <source>
        <dbReference type="ARBA" id="ARBA00007913"/>
    </source>
</evidence>
<dbReference type="InterPro" id="IPR050534">
    <property type="entry name" value="Coronavir_polyprotein_1ab"/>
</dbReference>
<dbReference type="PANTHER" id="PTHR43788">
    <property type="entry name" value="DNA2/NAM7 HELICASE FAMILY MEMBER"/>
    <property type="match status" value="1"/>
</dbReference>
<dbReference type="SUPFAM" id="SSF52980">
    <property type="entry name" value="Restriction endonuclease-like"/>
    <property type="match status" value="1"/>
</dbReference>
<gene>
    <name evidence="12" type="ORF">AMC99_02161</name>
</gene>
<dbReference type="Pfam" id="PF13086">
    <property type="entry name" value="AAA_11"/>
    <property type="match status" value="1"/>
</dbReference>
<dbReference type="Pfam" id="PF18741">
    <property type="entry name" value="MTES_1575"/>
    <property type="match status" value="1"/>
</dbReference>
<dbReference type="SUPFAM" id="SSF52540">
    <property type="entry name" value="P-loop containing nucleoside triphosphate hydrolases"/>
    <property type="match status" value="1"/>
</dbReference>
<keyword evidence="6" id="KW-0175">Coiled coil</keyword>
<dbReference type="Pfam" id="PF13087">
    <property type="entry name" value="AAA_12"/>
    <property type="match status" value="1"/>
</dbReference>
<comment type="similarity">
    <text evidence="1">Belongs to the DNA2/NAM7 helicase family.</text>
</comment>
<dbReference type="Pfam" id="PF11784">
    <property type="entry name" value="DUF3320"/>
    <property type="match status" value="1"/>
</dbReference>
<dbReference type="PANTHER" id="PTHR43788:SF8">
    <property type="entry name" value="DNA-BINDING PROTEIN SMUBP-2"/>
    <property type="match status" value="1"/>
</dbReference>
<organism evidence="12 13">
    <name type="scientific">Altererythrobacter epoxidivorans</name>
    <dbReference type="NCBI Taxonomy" id="361183"/>
    <lineage>
        <taxon>Bacteria</taxon>
        <taxon>Pseudomonadati</taxon>
        <taxon>Pseudomonadota</taxon>
        <taxon>Alphaproteobacteria</taxon>
        <taxon>Sphingomonadales</taxon>
        <taxon>Erythrobacteraceae</taxon>
        <taxon>Altererythrobacter</taxon>
    </lineage>
</organism>
<evidence type="ECO:0000256" key="2">
    <source>
        <dbReference type="ARBA" id="ARBA00022741"/>
    </source>
</evidence>
<dbReference type="Gene3D" id="3.40.50.300">
    <property type="entry name" value="P-loop containing nucleotide triphosphate hydrolases"/>
    <property type="match status" value="3"/>
</dbReference>
<name>A0A0M4M5R5_9SPHN</name>
<evidence type="ECO:0000259" key="10">
    <source>
        <dbReference type="Pfam" id="PF13087"/>
    </source>
</evidence>
<evidence type="ECO:0000256" key="5">
    <source>
        <dbReference type="ARBA" id="ARBA00022840"/>
    </source>
</evidence>
<dbReference type="RefSeq" id="WP_083440146.1">
    <property type="nucleotide sequence ID" value="NZ_CP012669.1"/>
</dbReference>
<evidence type="ECO:0000259" key="11">
    <source>
        <dbReference type="Pfam" id="PF18741"/>
    </source>
</evidence>
<keyword evidence="4 12" id="KW-0347">Helicase</keyword>
<feature type="domain" description="DNA2/NAM7 helicase-like C-terminal" evidence="10">
    <location>
        <begin position="1177"/>
        <end position="1343"/>
    </location>
</feature>
<evidence type="ECO:0000256" key="6">
    <source>
        <dbReference type="SAM" id="Coils"/>
    </source>
</evidence>
<dbReference type="InterPro" id="IPR011335">
    <property type="entry name" value="Restrct_endonuc-II-like"/>
</dbReference>
<dbReference type="CDD" id="cd18808">
    <property type="entry name" value="SF1_C_Upf1"/>
    <property type="match status" value="1"/>
</dbReference>
<dbReference type="GO" id="GO:0005524">
    <property type="term" value="F:ATP binding"/>
    <property type="evidence" value="ECO:0007669"/>
    <property type="project" value="UniProtKB-KW"/>
</dbReference>
<feature type="compositionally biased region" description="Polar residues" evidence="7">
    <location>
        <begin position="1527"/>
        <end position="1538"/>
    </location>
</feature>
<dbReference type="GO" id="GO:0016787">
    <property type="term" value="F:hydrolase activity"/>
    <property type="evidence" value="ECO:0007669"/>
    <property type="project" value="UniProtKB-KW"/>
</dbReference>
<evidence type="ECO:0000259" key="9">
    <source>
        <dbReference type="Pfam" id="PF13086"/>
    </source>
</evidence>
<evidence type="ECO:0000256" key="3">
    <source>
        <dbReference type="ARBA" id="ARBA00022801"/>
    </source>
</evidence>
<dbReference type="InterPro" id="IPR021754">
    <property type="entry name" value="DUF3320"/>
</dbReference>
<dbReference type="InterPro" id="IPR041677">
    <property type="entry name" value="DNA2/NAM7_AAA_11"/>
</dbReference>
<dbReference type="STRING" id="361183.AMC99_02161"/>
<feature type="domain" description="DUF3320" evidence="8">
    <location>
        <begin position="1686"/>
        <end position="1735"/>
    </location>
</feature>
<feature type="region of interest" description="Disordered" evidence="7">
    <location>
        <begin position="1637"/>
        <end position="1656"/>
    </location>
</feature>
<dbReference type="InterPro" id="IPR027417">
    <property type="entry name" value="P-loop_NTPase"/>
</dbReference>
<dbReference type="InterPro" id="IPR041679">
    <property type="entry name" value="DNA2/NAM7-like_C"/>
</dbReference>